<evidence type="ECO:0000313" key="2">
    <source>
        <dbReference type="Proteomes" id="UP000274131"/>
    </source>
</evidence>
<dbReference type="WBParaSite" id="EVEC_0001296901-mRNA-1">
    <property type="protein sequence ID" value="EVEC_0001296901-mRNA-1"/>
    <property type="gene ID" value="EVEC_0001296901"/>
</dbReference>
<dbReference type="AlphaFoldDB" id="A0A0N4VPP0"/>
<gene>
    <name evidence="1" type="ORF">EVEC_LOCUS12136</name>
</gene>
<reference evidence="1 2" key="2">
    <citation type="submission" date="2018-10" db="EMBL/GenBank/DDBJ databases">
        <authorList>
            <consortium name="Pathogen Informatics"/>
        </authorList>
    </citation>
    <scope>NUCLEOTIDE SEQUENCE [LARGE SCALE GENOMIC DNA]</scope>
</reference>
<evidence type="ECO:0000313" key="3">
    <source>
        <dbReference type="WBParaSite" id="EVEC_0001296901-mRNA-1"/>
    </source>
</evidence>
<evidence type="ECO:0000313" key="1">
    <source>
        <dbReference type="EMBL" id="VDD97385.1"/>
    </source>
</evidence>
<sequence length="68" mass="7683">MLLHVAISRPQATQTPDDADMQLQRLPEDVDFQLRRPPGYLCFGYRVQDGYAIRCAGQILKILFSGTS</sequence>
<reference evidence="3" key="1">
    <citation type="submission" date="2017-02" db="UniProtKB">
        <authorList>
            <consortium name="WormBaseParasite"/>
        </authorList>
    </citation>
    <scope>IDENTIFICATION</scope>
</reference>
<keyword evidence="2" id="KW-1185">Reference proteome</keyword>
<proteinExistence type="predicted"/>
<dbReference type="EMBL" id="UXUI01013539">
    <property type="protein sequence ID" value="VDD97385.1"/>
    <property type="molecule type" value="Genomic_DNA"/>
</dbReference>
<dbReference type="Proteomes" id="UP000274131">
    <property type="component" value="Unassembled WGS sequence"/>
</dbReference>
<accession>A0A0N4VPP0</accession>
<name>A0A0N4VPP0_ENTVE</name>
<protein>
    <submittedName>
        <fullName evidence="1 3">Uncharacterized protein</fullName>
    </submittedName>
</protein>
<organism evidence="3">
    <name type="scientific">Enterobius vermicularis</name>
    <name type="common">Human pinworm</name>
    <dbReference type="NCBI Taxonomy" id="51028"/>
    <lineage>
        <taxon>Eukaryota</taxon>
        <taxon>Metazoa</taxon>
        <taxon>Ecdysozoa</taxon>
        <taxon>Nematoda</taxon>
        <taxon>Chromadorea</taxon>
        <taxon>Rhabditida</taxon>
        <taxon>Spirurina</taxon>
        <taxon>Oxyuridomorpha</taxon>
        <taxon>Oxyuroidea</taxon>
        <taxon>Oxyuridae</taxon>
        <taxon>Enterobius</taxon>
    </lineage>
</organism>